<dbReference type="PROSITE" id="PS50893">
    <property type="entry name" value="ABC_TRANSPORTER_2"/>
    <property type="match status" value="1"/>
</dbReference>
<dbReference type="RefSeq" id="WP_073595806.1">
    <property type="nucleotide sequence ID" value="NZ_MRCE01000028.1"/>
</dbReference>
<dbReference type="PANTHER" id="PTHR46743">
    <property type="entry name" value="TEICHOIC ACIDS EXPORT ATP-BINDING PROTEIN TAGH"/>
    <property type="match status" value="1"/>
</dbReference>
<dbReference type="GO" id="GO:0016887">
    <property type="term" value="F:ATP hydrolysis activity"/>
    <property type="evidence" value="ECO:0007669"/>
    <property type="project" value="InterPro"/>
</dbReference>
<keyword evidence="4" id="KW-0067">ATP-binding</keyword>
<dbReference type="InterPro" id="IPR050683">
    <property type="entry name" value="Bact_Polysacc_Export_ATP-bd"/>
</dbReference>
<comment type="similarity">
    <text evidence="1">Belongs to the ABC transporter superfamily.</text>
</comment>
<dbReference type="Gene3D" id="3.40.50.300">
    <property type="entry name" value="P-loop containing nucleotide triphosphate hydrolases"/>
    <property type="match status" value="1"/>
</dbReference>
<name>A0A1U7IAQ6_9CYAN</name>
<dbReference type="SUPFAM" id="SSF52540">
    <property type="entry name" value="P-loop containing nucleoside triphosphate hydrolases"/>
    <property type="match status" value="1"/>
</dbReference>
<sequence length="426" mass="47076">MSDTVIRVENLGKKYIIGHNKSQPYSALRDVIADSVKSVKSKIFRESGKNISSNKEEFWAIKDINFEIKKGDRVGIIGRNGAGKSTLLKILSRITEPTTGRVYINGKVASLLEVGTGFHAELTGRENIFLNGAILGMNKAEIKRKFDEIVAFAEVEKFLDTPVKFYSSGMYVRLAFAVAAHLEPEILIVDEVLAVGDAEFQKKCLGKMEDVATKEGRTVLFVSHNMGAVSTLCNQAIYLSRGQLSDMGITERIVTTYISELFQNKADDLQQLRLPGFGKEVRFTDIQLISDDGPTILFGQPIKFSLIVYSKENLSDLRIGAGIFNSSGNCIGSLIAKNKIYLDKNQEIKFCLTISNLNLAPGSYYAGFSIGYGGLEDTSRYDLEVVIGKPAFQIVPISQSQYSLANWNSSWGNIVLKDSELIVQED</sequence>
<dbReference type="Pfam" id="PF00005">
    <property type="entry name" value="ABC_tran"/>
    <property type="match status" value="1"/>
</dbReference>
<dbReference type="CDD" id="cd10147">
    <property type="entry name" value="Wzt_C-like"/>
    <property type="match status" value="1"/>
</dbReference>
<dbReference type="InterPro" id="IPR003593">
    <property type="entry name" value="AAA+_ATPase"/>
</dbReference>
<organism evidence="6 7">
    <name type="scientific">[Phormidium ambiguum] IAM M-71</name>
    <dbReference type="NCBI Taxonomy" id="454136"/>
    <lineage>
        <taxon>Bacteria</taxon>
        <taxon>Bacillati</taxon>
        <taxon>Cyanobacteriota</taxon>
        <taxon>Cyanophyceae</taxon>
        <taxon>Oscillatoriophycideae</taxon>
        <taxon>Aerosakkonematales</taxon>
        <taxon>Aerosakkonemataceae</taxon>
        <taxon>Floridanema</taxon>
    </lineage>
</organism>
<accession>A0A1U7IAQ6</accession>
<dbReference type="SMART" id="SM00382">
    <property type="entry name" value="AAA"/>
    <property type="match status" value="1"/>
</dbReference>
<dbReference type="GO" id="GO:0140359">
    <property type="term" value="F:ABC-type transporter activity"/>
    <property type="evidence" value="ECO:0007669"/>
    <property type="project" value="InterPro"/>
</dbReference>
<keyword evidence="2" id="KW-0813">Transport</keyword>
<reference evidence="6 7" key="1">
    <citation type="submission" date="2016-11" db="EMBL/GenBank/DDBJ databases">
        <title>Draft Genome Sequences of Nine Cyanobacterial Strains from Diverse Habitats.</title>
        <authorList>
            <person name="Zhu T."/>
            <person name="Hou S."/>
            <person name="Lu X."/>
            <person name="Hess W.R."/>
        </authorList>
    </citation>
    <scope>NUCLEOTIDE SEQUENCE [LARGE SCALE GENOMIC DNA]</scope>
    <source>
        <strain evidence="6 7">IAM M-71</strain>
    </source>
</reference>
<evidence type="ECO:0000256" key="3">
    <source>
        <dbReference type="ARBA" id="ARBA00022741"/>
    </source>
</evidence>
<gene>
    <name evidence="6" type="ORF">NIES2119_22830</name>
</gene>
<proteinExistence type="inferred from homology"/>
<dbReference type="Proteomes" id="UP000185860">
    <property type="component" value="Unassembled WGS sequence"/>
</dbReference>
<dbReference type="InterPro" id="IPR003439">
    <property type="entry name" value="ABC_transporter-like_ATP-bd"/>
</dbReference>
<dbReference type="PANTHER" id="PTHR46743:SF2">
    <property type="entry name" value="TEICHOIC ACIDS EXPORT ATP-BINDING PROTEIN TAGH"/>
    <property type="match status" value="1"/>
</dbReference>
<evidence type="ECO:0000256" key="4">
    <source>
        <dbReference type="ARBA" id="ARBA00022840"/>
    </source>
</evidence>
<comment type="caution">
    <text evidence="6">The sequence shown here is derived from an EMBL/GenBank/DDBJ whole genome shotgun (WGS) entry which is preliminary data.</text>
</comment>
<dbReference type="InterPro" id="IPR029439">
    <property type="entry name" value="Wzt_C"/>
</dbReference>
<dbReference type="Gene3D" id="2.70.50.60">
    <property type="entry name" value="abc- transporter (atp binding component) like domain"/>
    <property type="match status" value="1"/>
</dbReference>
<dbReference type="EMBL" id="MRCE01000028">
    <property type="protein sequence ID" value="OKH33587.1"/>
    <property type="molecule type" value="Genomic_DNA"/>
</dbReference>
<dbReference type="GO" id="GO:0016020">
    <property type="term" value="C:membrane"/>
    <property type="evidence" value="ECO:0007669"/>
    <property type="project" value="InterPro"/>
</dbReference>
<feature type="domain" description="ABC transporter" evidence="5">
    <location>
        <begin position="46"/>
        <end position="266"/>
    </location>
</feature>
<evidence type="ECO:0000256" key="1">
    <source>
        <dbReference type="ARBA" id="ARBA00005417"/>
    </source>
</evidence>
<evidence type="ECO:0000313" key="7">
    <source>
        <dbReference type="Proteomes" id="UP000185860"/>
    </source>
</evidence>
<dbReference type="GO" id="GO:0005524">
    <property type="term" value="F:ATP binding"/>
    <property type="evidence" value="ECO:0007669"/>
    <property type="project" value="UniProtKB-KW"/>
</dbReference>
<dbReference type="InterPro" id="IPR015860">
    <property type="entry name" value="ABC_transpr_TagH-like"/>
</dbReference>
<dbReference type="STRING" id="454136.NIES2119_22830"/>
<evidence type="ECO:0000259" key="5">
    <source>
        <dbReference type="PROSITE" id="PS50893"/>
    </source>
</evidence>
<dbReference type="Pfam" id="PF14524">
    <property type="entry name" value="Wzt_C"/>
    <property type="match status" value="1"/>
</dbReference>
<dbReference type="CDD" id="cd03220">
    <property type="entry name" value="ABC_KpsT_Wzt"/>
    <property type="match status" value="1"/>
</dbReference>
<dbReference type="InterPro" id="IPR027417">
    <property type="entry name" value="P-loop_NTPase"/>
</dbReference>
<evidence type="ECO:0000313" key="6">
    <source>
        <dbReference type="EMBL" id="OKH33587.1"/>
    </source>
</evidence>
<dbReference type="OrthoDB" id="9778870at2"/>
<protein>
    <recommendedName>
        <fullName evidence="5">ABC transporter domain-containing protein</fullName>
    </recommendedName>
</protein>
<evidence type="ECO:0000256" key="2">
    <source>
        <dbReference type="ARBA" id="ARBA00022448"/>
    </source>
</evidence>
<keyword evidence="3" id="KW-0547">Nucleotide-binding</keyword>
<dbReference type="AlphaFoldDB" id="A0A1U7IAQ6"/>